<protein>
    <submittedName>
        <fullName evidence="3">Cellobiose 2-epimerase</fullName>
    </submittedName>
</protein>
<gene>
    <name evidence="3" type="ORF">Y10_17340</name>
</gene>
<evidence type="ECO:0000256" key="1">
    <source>
        <dbReference type="ARBA" id="ARBA00008558"/>
    </source>
</evidence>
<organism evidence="3 4">
    <name type="scientific">Neptunitalea lumnitzerae</name>
    <dbReference type="NCBI Taxonomy" id="2965509"/>
    <lineage>
        <taxon>Bacteria</taxon>
        <taxon>Pseudomonadati</taxon>
        <taxon>Bacteroidota</taxon>
        <taxon>Flavobacteriia</taxon>
        <taxon>Flavobacteriales</taxon>
        <taxon>Flavobacteriaceae</taxon>
        <taxon>Neptunitalea</taxon>
    </lineage>
</organism>
<keyword evidence="4" id="KW-1185">Reference proteome</keyword>
<name>A0ABQ5MIX1_9FLAO</name>
<comment type="similarity">
    <text evidence="1">Belongs to the N-acylglucosamine 2-epimerase family.</text>
</comment>
<accession>A0ABQ5MIX1</accession>
<dbReference type="InterPro" id="IPR012341">
    <property type="entry name" value="6hp_glycosidase-like_sf"/>
</dbReference>
<proteinExistence type="inferred from homology"/>
<reference evidence="3" key="1">
    <citation type="submission" date="2022-07" db="EMBL/GenBank/DDBJ databases">
        <title>Taxonomy of Novel Oxalotrophic and Methylotrophic Bacteria.</title>
        <authorList>
            <person name="Sahin N."/>
            <person name="Tani A."/>
        </authorList>
    </citation>
    <scope>NUCLEOTIDE SEQUENCE</scope>
    <source>
        <strain evidence="3">Y10</strain>
    </source>
</reference>
<dbReference type="SUPFAM" id="SSF48208">
    <property type="entry name" value="Six-hairpin glycosidases"/>
    <property type="match status" value="1"/>
</dbReference>
<dbReference type="Proteomes" id="UP001143543">
    <property type="component" value="Unassembled WGS sequence"/>
</dbReference>
<evidence type="ECO:0000256" key="2">
    <source>
        <dbReference type="ARBA" id="ARBA00023235"/>
    </source>
</evidence>
<evidence type="ECO:0000313" key="4">
    <source>
        <dbReference type="Proteomes" id="UP001143543"/>
    </source>
</evidence>
<dbReference type="Gene3D" id="1.50.10.10">
    <property type="match status" value="1"/>
</dbReference>
<dbReference type="EMBL" id="BRVO01000002">
    <property type="protein sequence ID" value="GLB49366.1"/>
    <property type="molecule type" value="Genomic_DNA"/>
</dbReference>
<dbReference type="Pfam" id="PF07221">
    <property type="entry name" value="GlcNAc_2-epim"/>
    <property type="match status" value="1"/>
</dbReference>
<comment type="caution">
    <text evidence="3">The sequence shown here is derived from an EMBL/GenBank/DDBJ whole genome shotgun (WGS) entry which is preliminary data.</text>
</comment>
<dbReference type="PANTHER" id="PTHR15108">
    <property type="entry name" value="N-ACYLGLUCOSAMINE-2-EPIMERASE"/>
    <property type="match status" value="1"/>
</dbReference>
<dbReference type="InterPro" id="IPR008928">
    <property type="entry name" value="6-hairpin_glycosidase_sf"/>
</dbReference>
<evidence type="ECO:0000313" key="3">
    <source>
        <dbReference type="EMBL" id="GLB49366.1"/>
    </source>
</evidence>
<keyword evidence="2" id="KW-0413">Isomerase</keyword>
<dbReference type="InterPro" id="IPR010819">
    <property type="entry name" value="AGE/CE"/>
</dbReference>
<dbReference type="PROSITE" id="PS51257">
    <property type="entry name" value="PROKAR_LIPOPROTEIN"/>
    <property type="match status" value="1"/>
</dbReference>
<sequence>MKNINIMKFNALMVIVLMTFIGCAEKKSNKLADTFDKDAKEELIDKWYPLALDKDDGGYYTNITYDFKVGKEHEKMIVTQSRQVWVTSKAYKEYGDKAYLTYAEHGFKFLRDVMWDKENGGFHTLVTKQGEPIVKPYEAKTAYGNAFAIYALAAYYDVSKDEEALDLAKKAFMWLEAHSHDNEFKGYFQHMEMDGTPIVRTEDIPSTSDAGYKDQNSSIHLMEAFTELYQVWKDDTVKERLTELLLLIRDTIVNDKYSMDLFFTPDWTPVSFREDSKEVIQEHFYLDHVSFGHDVETAYLMLEASEVLGRTDTEKTLEIGKKMVDHSLTYGLDKKLGGFYEGGYYFKGDDVLTITNFDKNWWAQAEGLNTLLIMTRMYPDDKMNYYEKFEDLWTYTQKYMMDDTYGGWYSWGVDVRPEVKEELKGHVWKTTYHNFRALINCKHQLEMLNAE</sequence>